<keyword evidence="18" id="KW-0325">Glycoprotein</keyword>
<sequence length="1290" mass="145561">MFQIIYLLTKLYLVSSMYSIMFWENENISKLCLSNNSPLEGLVYYWENVMKEGDFKEEKRKKCRIGPSDLKRVTNQTLTTLIEEVQKSPSEIQLLCEEDGNKTGISMFFDGLSDDISTPSIVDCNGNIRISDLRVQVGRGHFEKENEIRKIEEIVTLEDDLRRERDLNKLLQDLNKKDAEERRIIEHELTNMREQLQRERERSKQQIKEHEKIEVNNHKEPATHLNVSKLLTIGLLAQQVGQVIATEPGQLNTWIHAKNRIGKGLYKTEDTDEDGCRGLDYGVSCLGFDYLLRTDIYPFFNSFVSHLSMLEASTEDLIEKEGTSCEIETNKEFKCYEERAFIKGSCPHLVNSAHFLDNKGKLRIVKCKTDFEMTEDCTFCRKIKKKNSQHKQVFKTSIALQDAVCQNNSDLYNGPRIVYSNVCKIGMVSYKQCKSKTSSYESVGFVILKGKGKFYIENMKIKNIEVIANVSFICHQYQGQDGTEKEQRSLKRISVGECKSVNPQKTKHCTGDHVFCEKYDCTKSYPEVTCLMAPGSGPILVQIMGSWIKPQCVGYEKVLVEREVKSPTLTEERDCDTCVYECLEDKILIKSTGFKMISAVACSHGMCVSSHQEPSTFLYINYPGMSASIGGEIGLHLSHTDDSLSLHKVISCPSRNPCDVHSCIICYHGIINYQCHTALSYTIVAFSFISFLYLTFKVISQLLYTFKVVPKKLKGPFYWMGYLIKWIVKTILGVVRNTFFTMSNRIGWERRDEIHEDIEANPRRHLQRFKTTFVLTMLMINGGLCCSNTLVSNSKQTRCVQSGNEVKCSVSATVVLKAGVIGAESCFIIKGPSENQHKMISVRTLSSETVCREGASFWTGHFSPSCVSSRRCHLVGECHGNRCQSWRDDQISREFGGVKDNNRMSENKCFEQCGSIGCGCFNMNPSCLYVHTTLKSARNEAVRVFKCNDWIHRLNFEVIGPSGEKDVVTLNSMSTKFLQWGTISLSLDAEGITGTNSYSFLESSKGGFAIHDEEFSDIPREGYLGEIRCSSESAVISAHSSCIRAPDLIKYKPMTDQIECTSTLIDPFAIFMKGSLPQTRSGYTFTSSKDKKTIQAFNTNSIKALISLNLDDHEIVFVSDQTNCECTFLNLTGCYSCDYGAHVCFRIKSDKKGVFVSNTEAKDISFGFEVLTGTHDYCQIQHFNSPSVYKTLSYSCGGESKLLVIKGSLITIGPHDYRNKTGGASTVVNPSEEGWSVTNWIGGFISWLGGPLKALLKIAVTILAGVVIFLIIYFFLRLIATNILMKTKKN</sequence>
<protein>
    <recommendedName>
        <fullName evidence="4">Envelopment polyprotein</fullName>
    </recommendedName>
    <alternativeName>
        <fullName evidence="21">M polyprotein</fullName>
    </alternativeName>
</protein>
<evidence type="ECO:0000256" key="21">
    <source>
        <dbReference type="ARBA" id="ARBA00031199"/>
    </source>
</evidence>
<dbReference type="Pfam" id="PF07246">
    <property type="entry name" value="Phlebovirus_NSM"/>
    <property type="match status" value="1"/>
</dbReference>
<keyword evidence="7" id="KW-0945">Host-virus interaction</keyword>
<keyword evidence="6" id="KW-1170">Fusion of virus membrane with host endosomal membrane</keyword>
<dbReference type="InterPro" id="IPR010826">
    <property type="entry name" value="Phlebovirus_G1"/>
</dbReference>
<keyword evidence="9 24" id="KW-0812">Transmembrane</keyword>
<evidence type="ECO:0000313" key="29">
    <source>
        <dbReference type="EMBL" id="AEL29664.1"/>
    </source>
</evidence>
<dbReference type="Pfam" id="PF19019">
    <property type="entry name" value="Phlebo_G2_C"/>
    <property type="match status" value="1"/>
</dbReference>
<keyword evidence="12" id="KW-1040">Host Golgi apparatus</keyword>
<evidence type="ECO:0000259" key="25">
    <source>
        <dbReference type="Pfam" id="PF07243"/>
    </source>
</evidence>
<name>A0ABM5MCL6_9VIRU</name>
<feature type="transmembrane region" description="Helical" evidence="24">
    <location>
        <begin position="678"/>
        <end position="696"/>
    </location>
</feature>
<keyword evidence="15 24" id="KW-1133">Transmembrane helix</keyword>
<evidence type="ECO:0000256" key="14">
    <source>
        <dbReference type="ARBA" id="ARBA00022870"/>
    </source>
</evidence>
<feature type="domain" description="Phlebovirus glycoprotein G1" evidence="25">
    <location>
        <begin position="256"/>
        <end position="781"/>
    </location>
</feature>
<feature type="domain" description="Phlebovirus nonstructural NS-M" evidence="27">
    <location>
        <begin position="1"/>
        <end position="215"/>
    </location>
</feature>
<dbReference type="InterPro" id="IPR009878">
    <property type="entry name" value="Phlebovirus_G2_fusion"/>
</dbReference>
<evidence type="ECO:0000256" key="22">
    <source>
        <dbReference type="ARBA" id="ARBA00033745"/>
    </source>
</evidence>
<evidence type="ECO:0000256" key="5">
    <source>
        <dbReference type="ARBA" id="ARBA00022506"/>
    </source>
</evidence>
<dbReference type="EMBL" id="HM566169">
    <property type="protein sequence ID" value="AEL29664.1"/>
    <property type="molecule type" value="Genomic_RNA"/>
</dbReference>
<evidence type="ECO:0000259" key="26">
    <source>
        <dbReference type="Pfam" id="PF07245"/>
    </source>
</evidence>
<accession>A0ABM5MCL6</accession>
<evidence type="ECO:0000256" key="23">
    <source>
        <dbReference type="SAM" id="Coils"/>
    </source>
</evidence>
<evidence type="ECO:0000256" key="2">
    <source>
        <dbReference type="ARBA" id="ARBA00004482"/>
    </source>
</evidence>
<keyword evidence="11" id="KW-1161">Viral attachment to host cell</keyword>
<evidence type="ECO:0000256" key="10">
    <source>
        <dbReference type="ARBA" id="ARBA00022729"/>
    </source>
</evidence>
<comment type="subcellular location">
    <subcellularLocation>
        <location evidence="1">Host Golgi apparatus membrane</location>
        <topology evidence="1">Single-pass type I membrane protein</topology>
    </subcellularLocation>
    <subcellularLocation>
        <location evidence="2">Host endoplasmic reticulum membrane</location>
        <topology evidence="2">Single-pass type I membrane protein</topology>
    </subcellularLocation>
    <subcellularLocation>
        <location evidence="3">Virion membrane</location>
        <topology evidence="3">Single-pass type I membrane protein</topology>
    </subcellularLocation>
</comment>
<keyword evidence="23" id="KW-0175">Coiled coil</keyword>
<evidence type="ECO:0000256" key="3">
    <source>
        <dbReference type="ARBA" id="ARBA00004563"/>
    </source>
</evidence>
<feature type="domain" description="Phlebovirus glycoprotein G2 fusion" evidence="26">
    <location>
        <begin position="786"/>
        <end position="1101"/>
    </location>
</feature>
<keyword evidence="19" id="KW-1038">Host endoplasmic reticulum</keyword>
<evidence type="ECO:0000259" key="27">
    <source>
        <dbReference type="Pfam" id="PF07246"/>
    </source>
</evidence>
<dbReference type="Proteomes" id="UP001260004">
    <property type="component" value="Genome"/>
</dbReference>
<evidence type="ECO:0000256" key="24">
    <source>
        <dbReference type="SAM" id="Phobius"/>
    </source>
</evidence>
<dbReference type="InterPro" id="IPR043603">
    <property type="entry name" value="Phlebo_G2_C"/>
</dbReference>
<evidence type="ECO:0000256" key="18">
    <source>
        <dbReference type="ARBA" id="ARBA00023180"/>
    </source>
</evidence>
<keyword evidence="13" id="KW-0946">Virion</keyword>
<evidence type="ECO:0000313" key="30">
    <source>
        <dbReference type="Proteomes" id="UP001260004"/>
    </source>
</evidence>
<feature type="transmembrane region" description="Helical" evidence="24">
    <location>
        <begin position="1258"/>
        <end position="1280"/>
    </location>
</feature>
<keyword evidence="20" id="KW-1160">Virus entry into host cell</keyword>
<proteinExistence type="inferred from homology"/>
<dbReference type="PIRSF" id="PIRSF003961">
    <property type="entry name" value="M_poly_PhleboV"/>
    <property type="match status" value="1"/>
</dbReference>
<dbReference type="InterPro" id="IPR009879">
    <property type="entry name" value="Phlebovirus_NSM"/>
</dbReference>
<evidence type="ECO:0000256" key="13">
    <source>
        <dbReference type="ARBA" id="ARBA00022844"/>
    </source>
</evidence>
<feature type="domain" description="Phlebovirus glycoprotein G2 C-terminal" evidence="28">
    <location>
        <begin position="1123"/>
        <end position="1289"/>
    </location>
</feature>
<evidence type="ECO:0000256" key="15">
    <source>
        <dbReference type="ARBA" id="ARBA00022989"/>
    </source>
</evidence>
<evidence type="ECO:0000256" key="8">
    <source>
        <dbReference type="ARBA" id="ARBA00022595"/>
    </source>
</evidence>
<keyword evidence="10" id="KW-0732">Signal</keyword>
<keyword evidence="30" id="KW-1185">Reference proteome</keyword>
<evidence type="ECO:0000256" key="9">
    <source>
        <dbReference type="ARBA" id="ARBA00022692"/>
    </source>
</evidence>
<evidence type="ECO:0000256" key="1">
    <source>
        <dbReference type="ARBA" id="ARBA00004244"/>
    </source>
</evidence>
<comment type="similarity">
    <text evidence="22">Belongs to the phlebovirus envelope glycoprotein family.</text>
</comment>
<evidence type="ECO:0000256" key="4">
    <source>
        <dbReference type="ARBA" id="ARBA00015294"/>
    </source>
</evidence>
<dbReference type="InterPro" id="IPR016404">
    <property type="entry name" value="M_polyprot_prcur_phlebovir"/>
</dbReference>
<evidence type="ECO:0000256" key="20">
    <source>
        <dbReference type="ARBA" id="ARBA00023296"/>
    </source>
</evidence>
<keyword evidence="16 24" id="KW-0472">Membrane</keyword>
<dbReference type="Pfam" id="PF07245">
    <property type="entry name" value="Phlebovirus_G2"/>
    <property type="match status" value="1"/>
</dbReference>
<keyword evidence="17" id="KW-1015">Disulfide bond</keyword>
<keyword evidence="14" id="KW-1043">Host membrane</keyword>
<evidence type="ECO:0000256" key="17">
    <source>
        <dbReference type="ARBA" id="ARBA00023157"/>
    </source>
</evidence>
<feature type="transmembrane region" description="Helical" evidence="24">
    <location>
        <begin position="717"/>
        <end position="735"/>
    </location>
</feature>
<evidence type="ECO:0000256" key="7">
    <source>
        <dbReference type="ARBA" id="ARBA00022581"/>
    </source>
</evidence>
<evidence type="ECO:0000256" key="12">
    <source>
        <dbReference type="ARBA" id="ARBA00022812"/>
    </source>
</evidence>
<dbReference type="Pfam" id="PF07243">
    <property type="entry name" value="Phlebovirus_G1"/>
    <property type="match status" value="1"/>
</dbReference>
<keyword evidence="8" id="KW-1162">Viral penetration into host cytoplasm</keyword>
<organism evidence="29 30">
    <name type="scientific">Sandfly fever Naples virus</name>
    <dbReference type="NCBI Taxonomy" id="206160"/>
    <lineage>
        <taxon>Viruses</taxon>
        <taxon>Riboviria</taxon>
        <taxon>Orthornavirae</taxon>
        <taxon>Negarnaviricota</taxon>
        <taxon>Polyploviricotina</taxon>
        <taxon>Bunyaviricetes</taxon>
        <taxon>Hareavirales</taxon>
        <taxon>Phenuiviridae</taxon>
        <taxon>Phlebovirus</taxon>
        <taxon>Phlebovirus napoliense</taxon>
    </lineage>
</organism>
<evidence type="ECO:0000259" key="28">
    <source>
        <dbReference type="Pfam" id="PF19019"/>
    </source>
</evidence>
<evidence type="ECO:0000256" key="16">
    <source>
        <dbReference type="ARBA" id="ARBA00023136"/>
    </source>
</evidence>
<keyword evidence="5" id="KW-1168">Fusion of virus membrane with host membrane</keyword>
<evidence type="ECO:0000256" key="6">
    <source>
        <dbReference type="ARBA" id="ARBA00022510"/>
    </source>
</evidence>
<feature type="coiled-coil region" evidence="23">
    <location>
        <begin position="157"/>
        <end position="216"/>
    </location>
</feature>
<dbReference type="Gene3D" id="2.60.98.50">
    <property type="match status" value="3"/>
</dbReference>
<reference evidence="29 30" key="1">
    <citation type="submission" date="2010-06" db="EMBL/GenBank/DDBJ databases">
        <title>Genetic diversity of the Phlebovirus genus.</title>
        <authorList>
            <person name="Palacios G."/>
            <person name="Savji N."/>
            <person name="Sze W."/>
            <person name="Hutchinson S."/>
            <person name="Tesh R."/>
            <person name="Travassos da Rosa A."/>
            <person name="Lipkin W."/>
        </authorList>
    </citation>
    <scope>NUCLEOTIDE SEQUENCE [LARGE SCALE GENOMIC DNA]</scope>
    <source>
        <strain evidence="29 30">Namru</strain>
    </source>
</reference>
<evidence type="ECO:0000256" key="11">
    <source>
        <dbReference type="ARBA" id="ARBA00022804"/>
    </source>
</evidence>
<dbReference type="Gene3D" id="2.60.40.3770">
    <property type="match status" value="1"/>
</dbReference>
<evidence type="ECO:0000256" key="19">
    <source>
        <dbReference type="ARBA" id="ARBA00023184"/>
    </source>
</evidence>